<dbReference type="Proteomes" id="UP000574390">
    <property type="component" value="Unassembled WGS sequence"/>
</dbReference>
<feature type="non-terminal residue" evidence="4">
    <location>
        <position position="1"/>
    </location>
</feature>
<dbReference type="SMART" id="SM00054">
    <property type="entry name" value="EFh"/>
    <property type="match status" value="1"/>
</dbReference>
<feature type="domain" description="EF-hand" evidence="3">
    <location>
        <begin position="178"/>
        <end position="213"/>
    </location>
</feature>
<evidence type="ECO:0000313" key="4">
    <source>
        <dbReference type="EMBL" id="KAF4735866.1"/>
    </source>
</evidence>
<dbReference type="Gene3D" id="1.10.238.10">
    <property type="entry name" value="EF-hand"/>
    <property type="match status" value="1"/>
</dbReference>
<dbReference type="PROSITE" id="PS50222">
    <property type="entry name" value="EF_HAND_2"/>
    <property type="match status" value="1"/>
</dbReference>
<evidence type="ECO:0000259" key="3">
    <source>
        <dbReference type="PROSITE" id="PS50222"/>
    </source>
</evidence>
<comment type="caution">
    <text evidence="4">The sequence shown here is derived from an EMBL/GenBank/DDBJ whole genome shotgun (WGS) entry which is preliminary data.</text>
</comment>
<keyword evidence="1" id="KW-0106">Calcium</keyword>
<dbReference type="GO" id="GO:0005509">
    <property type="term" value="F:calcium ion binding"/>
    <property type="evidence" value="ECO:0007669"/>
    <property type="project" value="InterPro"/>
</dbReference>
<evidence type="ECO:0000313" key="5">
    <source>
        <dbReference type="Proteomes" id="UP000574390"/>
    </source>
</evidence>
<protein>
    <recommendedName>
        <fullName evidence="3">EF-hand domain-containing protein</fullName>
    </recommendedName>
</protein>
<dbReference type="AlphaFoldDB" id="A0A7J6SUL1"/>
<proteinExistence type="predicted"/>
<dbReference type="SUPFAM" id="SSF47473">
    <property type="entry name" value="EF-hand"/>
    <property type="match status" value="1"/>
</dbReference>
<reference evidence="4 5" key="1">
    <citation type="submission" date="2020-04" db="EMBL/GenBank/DDBJ databases">
        <title>Perkinsus olseni comparative genomics.</title>
        <authorList>
            <person name="Bogema D.R."/>
        </authorList>
    </citation>
    <scope>NUCLEOTIDE SEQUENCE [LARGE SCALE GENOMIC DNA]</scope>
    <source>
        <strain evidence="4">ATCC PRA-205</strain>
    </source>
</reference>
<evidence type="ECO:0000256" key="1">
    <source>
        <dbReference type="ARBA" id="ARBA00022837"/>
    </source>
</evidence>
<dbReference type="InterPro" id="IPR018247">
    <property type="entry name" value="EF_Hand_1_Ca_BS"/>
</dbReference>
<gene>
    <name evidence="4" type="ORF">FOZ62_006735</name>
</gene>
<accession>A0A7J6SUL1</accession>
<feature type="region of interest" description="Disordered" evidence="2">
    <location>
        <begin position="115"/>
        <end position="145"/>
    </location>
</feature>
<dbReference type="EMBL" id="JABANM010012509">
    <property type="protein sequence ID" value="KAF4735866.1"/>
    <property type="molecule type" value="Genomic_DNA"/>
</dbReference>
<sequence length="289" mass="32446">MSAEELKKYMVRLFPHHLQDNKEPQAKDGSPRSEGSISARHFIQLFKSSLWNRCNLNLADRRHQRPPIPIAPRRISAREKYFTYCMEIRQHDHEERLLAHLKVEPTPPVEVLQATSQGRRSAVGAEVPTSREKETPAGGARQFSRPKVKIKVEGENINSGPVVRLIRQLAAKHSISLSEMEQIHSDFSKYDTDHSGTISKEEFLALLRKVLRVSGDEVEAGRLDRAWANVRSKSKGEASLEDFTIWYKGNFRAAGGGSSSGAESKGMDKVLGLAMRTPWSHDNVKDVAG</sequence>
<name>A0A7J6SUL1_PEROL</name>
<dbReference type="PROSITE" id="PS00018">
    <property type="entry name" value="EF_HAND_1"/>
    <property type="match status" value="1"/>
</dbReference>
<dbReference type="Pfam" id="PF00036">
    <property type="entry name" value="EF-hand_1"/>
    <property type="match status" value="1"/>
</dbReference>
<dbReference type="InterPro" id="IPR002048">
    <property type="entry name" value="EF_hand_dom"/>
</dbReference>
<organism evidence="4 5">
    <name type="scientific">Perkinsus olseni</name>
    <name type="common">Perkinsus atlanticus</name>
    <dbReference type="NCBI Taxonomy" id="32597"/>
    <lineage>
        <taxon>Eukaryota</taxon>
        <taxon>Sar</taxon>
        <taxon>Alveolata</taxon>
        <taxon>Perkinsozoa</taxon>
        <taxon>Perkinsea</taxon>
        <taxon>Perkinsida</taxon>
        <taxon>Perkinsidae</taxon>
        <taxon>Perkinsus</taxon>
    </lineage>
</organism>
<dbReference type="InterPro" id="IPR011992">
    <property type="entry name" value="EF-hand-dom_pair"/>
</dbReference>
<evidence type="ECO:0000256" key="2">
    <source>
        <dbReference type="SAM" id="MobiDB-lite"/>
    </source>
</evidence>